<gene>
    <name evidence="8" type="ORF">AVDCRST_MAG49-4311</name>
</gene>
<dbReference type="EC" id="1.15.1.1" evidence="2"/>
<dbReference type="GO" id="GO:0046872">
    <property type="term" value="F:metal ion binding"/>
    <property type="evidence" value="ECO:0007669"/>
    <property type="project" value="UniProtKB-KW"/>
</dbReference>
<dbReference type="InterPro" id="IPR019832">
    <property type="entry name" value="Mn/Fe_SOD_C"/>
</dbReference>
<evidence type="ECO:0000256" key="4">
    <source>
        <dbReference type="ARBA" id="ARBA00023002"/>
    </source>
</evidence>
<evidence type="ECO:0000259" key="7">
    <source>
        <dbReference type="Pfam" id="PF02777"/>
    </source>
</evidence>
<feature type="domain" description="Manganese/iron superoxide dismutase C-terminal" evidence="7">
    <location>
        <begin position="177"/>
        <end position="279"/>
    </location>
</feature>
<dbReference type="InterPro" id="IPR001189">
    <property type="entry name" value="Mn/Fe_SOD"/>
</dbReference>
<dbReference type="InterPro" id="IPR036314">
    <property type="entry name" value="SOD_C_sf"/>
</dbReference>
<dbReference type="Pfam" id="PF00081">
    <property type="entry name" value="Sod_Fe_N"/>
    <property type="match status" value="1"/>
</dbReference>
<dbReference type="AlphaFoldDB" id="A0A6J4VEJ9"/>
<dbReference type="InterPro" id="IPR036324">
    <property type="entry name" value="Mn/Fe_SOD_N_sf"/>
</dbReference>
<accession>A0A6J4VEJ9</accession>
<dbReference type="SUPFAM" id="SSF54719">
    <property type="entry name" value="Fe,Mn superoxide dismutase (SOD), C-terminal domain"/>
    <property type="match status" value="1"/>
</dbReference>
<proteinExistence type="inferred from homology"/>
<evidence type="ECO:0000313" key="8">
    <source>
        <dbReference type="EMBL" id="CAA9576990.1"/>
    </source>
</evidence>
<evidence type="ECO:0000256" key="3">
    <source>
        <dbReference type="ARBA" id="ARBA00022723"/>
    </source>
</evidence>
<evidence type="ECO:0000256" key="1">
    <source>
        <dbReference type="ARBA" id="ARBA00008714"/>
    </source>
</evidence>
<dbReference type="InterPro" id="IPR006311">
    <property type="entry name" value="TAT_signal"/>
</dbReference>
<keyword evidence="3" id="KW-0479">Metal-binding</keyword>
<dbReference type="PANTHER" id="PTHR43595">
    <property type="entry name" value="37S RIBOSOMAL PROTEIN S26, MITOCHONDRIAL"/>
    <property type="match status" value="1"/>
</dbReference>
<dbReference type="PRINTS" id="PR01703">
    <property type="entry name" value="MNSODISMTASE"/>
</dbReference>
<dbReference type="InterPro" id="IPR019831">
    <property type="entry name" value="Mn/Fe_SOD_N"/>
</dbReference>
<evidence type="ECO:0000256" key="2">
    <source>
        <dbReference type="ARBA" id="ARBA00012682"/>
    </source>
</evidence>
<dbReference type="SUPFAM" id="SSF46609">
    <property type="entry name" value="Fe,Mn superoxide dismutase (SOD), N-terminal domain"/>
    <property type="match status" value="1"/>
</dbReference>
<protein>
    <recommendedName>
        <fullName evidence="2">superoxide dismutase</fullName>
        <ecNumber evidence="2">1.15.1.1</ecNumber>
    </recommendedName>
</protein>
<organism evidence="8">
    <name type="scientific">uncultured Thermomicrobiales bacterium</name>
    <dbReference type="NCBI Taxonomy" id="1645740"/>
    <lineage>
        <taxon>Bacteria</taxon>
        <taxon>Pseudomonadati</taxon>
        <taxon>Thermomicrobiota</taxon>
        <taxon>Thermomicrobia</taxon>
        <taxon>Thermomicrobiales</taxon>
        <taxon>environmental samples</taxon>
    </lineage>
</organism>
<reference evidence="8" key="1">
    <citation type="submission" date="2020-02" db="EMBL/GenBank/DDBJ databases">
        <authorList>
            <person name="Meier V. D."/>
        </authorList>
    </citation>
    <scope>NUCLEOTIDE SEQUENCE</scope>
    <source>
        <strain evidence="8">AVDCRST_MAG49</strain>
    </source>
</reference>
<keyword evidence="4 8" id="KW-0560">Oxidoreductase</keyword>
<dbReference type="Gene3D" id="3.55.40.20">
    <property type="entry name" value="Iron/manganese superoxide dismutase, C-terminal domain"/>
    <property type="match status" value="1"/>
</dbReference>
<dbReference type="Gene3D" id="1.10.287.990">
    <property type="entry name" value="Fe,Mn superoxide dismutase (SOD) domain"/>
    <property type="match status" value="1"/>
</dbReference>
<dbReference type="EMBL" id="CADCWG010000310">
    <property type="protein sequence ID" value="CAA9576990.1"/>
    <property type="molecule type" value="Genomic_DNA"/>
</dbReference>
<comment type="similarity">
    <text evidence="1">Belongs to the iron/manganese superoxide dismutase family.</text>
</comment>
<evidence type="ECO:0000256" key="5">
    <source>
        <dbReference type="SAM" id="MobiDB-lite"/>
    </source>
</evidence>
<dbReference type="GO" id="GO:0004784">
    <property type="term" value="F:superoxide dismutase activity"/>
    <property type="evidence" value="ECO:0007669"/>
    <property type="project" value="UniProtKB-EC"/>
</dbReference>
<sequence length="287" mass="30746">MDNRQVIAGHSLSRRRALRIAGAGSAAALATGFVVPARAGWDVRSSQDATPETEGTPDALATPSATGETGPFSLPNLPYETDALAPTISEETMALHHGVLHRLHVDLLNLSIQGVPDVEGLTLEELQSNLALIPNDEIQDLEGAVQPRPNVFLLNAGGHYNHSLFWETMSPDGGGDPTGDIADAIDTSFGDFDTLKETMRDAAIANPGSGWVWVASDAAGALAVVATRDQNNPLTDGLGYPVFGIDHWEHSYLFDYGAQRGQYILSWFDVANWDEINNRYAAALGQE</sequence>
<name>A0A6J4VEJ9_9BACT</name>
<dbReference type="Pfam" id="PF02777">
    <property type="entry name" value="Sod_Fe_C"/>
    <property type="match status" value="1"/>
</dbReference>
<evidence type="ECO:0000259" key="6">
    <source>
        <dbReference type="Pfam" id="PF00081"/>
    </source>
</evidence>
<dbReference type="GO" id="GO:0005737">
    <property type="term" value="C:cytoplasm"/>
    <property type="evidence" value="ECO:0007669"/>
    <property type="project" value="TreeGrafter"/>
</dbReference>
<dbReference type="PROSITE" id="PS51318">
    <property type="entry name" value="TAT"/>
    <property type="match status" value="1"/>
</dbReference>
<feature type="domain" description="Manganese/iron superoxide dismutase N-terminal" evidence="6">
    <location>
        <begin position="72"/>
        <end position="170"/>
    </location>
</feature>
<feature type="region of interest" description="Disordered" evidence="5">
    <location>
        <begin position="42"/>
        <end position="78"/>
    </location>
</feature>
<dbReference type="PANTHER" id="PTHR43595:SF2">
    <property type="entry name" value="SMALL RIBOSOMAL SUBUNIT PROTEIN MS42"/>
    <property type="match status" value="1"/>
</dbReference>